<dbReference type="EC" id="4.98.1.1" evidence="7 8"/>
<evidence type="ECO:0000313" key="10">
    <source>
        <dbReference type="Proteomes" id="UP001617669"/>
    </source>
</evidence>
<proteinExistence type="inferred from homology"/>
<keyword evidence="5 7" id="KW-0627">Porphyrin biosynthesis</keyword>
<accession>A0ABW8GK47</accession>
<comment type="caution">
    <text evidence="9">The sequence shown here is derived from an EMBL/GenBank/DDBJ whole genome shotgun (WGS) entry which is preliminary data.</text>
</comment>
<dbReference type="InterPro" id="IPR033659">
    <property type="entry name" value="Ferrochelatase_N"/>
</dbReference>
<comment type="pathway">
    <text evidence="7 8">Porphyrin-containing compound metabolism; protoheme biosynthesis; protoheme from protoporphyrin-IX: step 1/1.</text>
</comment>
<comment type="catalytic activity">
    <reaction evidence="7 8">
        <text>heme b + 2 H(+) = protoporphyrin IX + Fe(2+)</text>
        <dbReference type="Rhea" id="RHEA:22584"/>
        <dbReference type="ChEBI" id="CHEBI:15378"/>
        <dbReference type="ChEBI" id="CHEBI:29033"/>
        <dbReference type="ChEBI" id="CHEBI:57306"/>
        <dbReference type="ChEBI" id="CHEBI:60344"/>
        <dbReference type="EC" id="4.98.1.1"/>
    </reaction>
</comment>
<dbReference type="HAMAP" id="MF_00323">
    <property type="entry name" value="Ferrochelatase"/>
    <property type="match status" value="1"/>
</dbReference>
<reference evidence="9 10" key="1">
    <citation type="submission" date="2024-11" db="EMBL/GenBank/DDBJ databases">
        <authorList>
            <person name="Kaparullina E.N."/>
            <person name="Delegan Y.A."/>
            <person name="Doronina N.V."/>
        </authorList>
    </citation>
    <scope>NUCLEOTIDE SEQUENCE [LARGE SCALE GENOMIC DNA]</scope>
    <source>
        <strain evidence="9 10">7sh_L</strain>
    </source>
</reference>
<dbReference type="InterPro" id="IPR001015">
    <property type="entry name" value="Ferrochelatase"/>
</dbReference>
<feature type="binding site" evidence="7">
    <location>
        <position position="292"/>
    </location>
    <ligand>
        <name>Fe(2+)</name>
        <dbReference type="ChEBI" id="CHEBI:29033"/>
    </ligand>
</feature>
<keyword evidence="4 7" id="KW-0456">Lyase</keyword>
<dbReference type="InterPro" id="IPR033644">
    <property type="entry name" value="Ferrochelatase_C"/>
</dbReference>
<keyword evidence="7 8" id="KW-0963">Cytoplasm</keyword>
<gene>
    <name evidence="7 9" type="primary">hemH</name>
    <name evidence="9" type="ORF">ACIKP9_05885</name>
</gene>
<dbReference type="SUPFAM" id="SSF53800">
    <property type="entry name" value="Chelatase"/>
    <property type="match status" value="1"/>
</dbReference>
<dbReference type="EMBL" id="JBIWXY010000001">
    <property type="protein sequence ID" value="MFJ5445754.1"/>
    <property type="molecule type" value="Genomic_DNA"/>
</dbReference>
<keyword evidence="3 7" id="KW-0350">Heme biosynthesis</keyword>
<dbReference type="PANTHER" id="PTHR11108">
    <property type="entry name" value="FERROCHELATASE"/>
    <property type="match status" value="1"/>
</dbReference>
<comment type="subcellular location">
    <subcellularLocation>
        <location evidence="7 8">Cytoplasm</location>
    </subcellularLocation>
</comment>
<evidence type="ECO:0000256" key="2">
    <source>
        <dbReference type="ARBA" id="ARBA00023004"/>
    </source>
</evidence>
<protein>
    <recommendedName>
        <fullName evidence="7 8">Ferrochelatase</fullName>
        <ecNumber evidence="7 8">4.98.1.1</ecNumber>
    </recommendedName>
    <alternativeName>
        <fullName evidence="7">Heme synthase</fullName>
    </alternativeName>
    <alternativeName>
        <fullName evidence="7">Protoheme ferro-lyase</fullName>
    </alternativeName>
</protein>
<keyword evidence="10" id="KW-1185">Reference proteome</keyword>
<dbReference type="InterPro" id="IPR019772">
    <property type="entry name" value="Ferrochelatase_AS"/>
</dbReference>
<feature type="binding site" evidence="7">
    <location>
        <position position="211"/>
    </location>
    <ligand>
        <name>Fe(2+)</name>
        <dbReference type="ChEBI" id="CHEBI:29033"/>
    </ligand>
</feature>
<dbReference type="Proteomes" id="UP001617669">
    <property type="component" value="Unassembled WGS sequence"/>
</dbReference>
<evidence type="ECO:0000256" key="4">
    <source>
        <dbReference type="ARBA" id="ARBA00023239"/>
    </source>
</evidence>
<dbReference type="CDD" id="cd00419">
    <property type="entry name" value="Ferrochelatase_C"/>
    <property type="match status" value="1"/>
</dbReference>
<evidence type="ECO:0000256" key="5">
    <source>
        <dbReference type="ARBA" id="ARBA00023244"/>
    </source>
</evidence>
<dbReference type="NCBIfam" id="TIGR00109">
    <property type="entry name" value="hemH"/>
    <property type="match status" value="1"/>
</dbReference>
<evidence type="ECO:0000256" key="3">
    <source>
        <dbReference type="ARBA" id="ARBA00023133"/>
    </source>
</evidence>
<dbReference type="RefSeq" id="WP_400880496.1">
    <property type="nucleotide sequence ID" value="NZ_JBIWXY010000001.1"/>
</dbReference>
<dbReference type="Pfam" id="PF00762">
    <property type="entry name" value="Ferrochelatase"/>
    <property type="match status" value="1"/>
</dbReference>
<evidence type="ECO:0000256" key="7">
    <source>
        <dbReference type="HAMAP-Rule" id="MF_00323"/>
    </source>
</evidence>
<dbReference type="Gene3D" id="3.40.50.1400">
    <property type="match status" value="2"/>
</dbReference>
<evidence type="ECO:0000256" key="6">
    <source>
        <dbReference type="ARBA" id="ARBA00024536"/>
    </source>
</evidence>
<name>A0ABW8GK47_9PROT</name>
<comment type="similarity">
    <text evidence="1 7 8">Belongs to the ferrochelatase family.</text>
</comment>
<keyword evidence="7" id="KW-0479">Metal-binding</keyword>
<evidence type="ECO:0000256" key="1">
    <source>
        <dbReference type="ARBA" id="ARBA00007718"/>
    </source>
</evidence>
<comment type="function">
    <text evidence="7 8">Catalyzes the ferrous insertion into protoporphyrin IX.</text>
</comment>
<comment type="catalytic activity">
    <reaction evidence="6">
        <text>Fe-coproporphyrin III + 2 H(+) = coproporphyrin III + Fe(2+)</text>
        <dbReference type="Rhea" id="RHEA:49572"/>
        <dbReference type="ChEBI" id="CHEBI:15378"/>
        <dbReference type="ChEBI" id="CHEBI:29033"/>
        <dbReference type="ChEBI" id="CHEBI:68438"/>
        <dbReference type="ChEBI" id="CHEBI:131725"/>
        <dbReference type="EC" id="4.99.1.9"/>
    </reaction>
    <physiologicalReaction direction="right-to-left" evidence="6">
        <dbReference type="Rhea" id="RHEA:49574"/>
    </physiologicalReaction>
</comment>
<dbReference type="CDD" id="cd03411">
    <property type="entry name" value="Ferrochelatase_N"/>
    <property type="match status" value="1"/>
</dbReference>
<dbReference type="PROSITE" id="PS00534">
    <property type="entry name" value="FERROCHELATASE"/>
    <property type="match status" value="1"/>
</dbReference>
<evidence type="ECO:0000256" key="8">
    <source>
        <dbReference type="RuleBase" id="RU000607"/>
    </source>
</evidence>
<sequence length="344" mass="39298">MSFYLKEPQIHAQEPERTGILVMNLGTPEAPTAKALRPYLRQFLSDRRVIEIPRLIWWFILNGFILTLRPRQSAHKYASIWDKEGSPLMVNSQKQARLLTGYLHEAIASPYAVELGMRYGQPSVQSAIEKLKAQNCNRILLFPLYPQYAASSSASAIDEAMRVLMRTRNMPEIRTIRDYHTHPAYIQAVAESIRLYWQQHGKPEKLVMSFHGVPRRTYDLGDPYYDQCQVSGKLIAQALELSEDQYLIAFQSRFGAAEWLQPYFAPSIEALGKQKLGRVDVVCPGFSSDCLETLEEIAMEGKTLFLEAGGGEYHYIPALNDRDTWIKAMREIALDNLPGWVTLR</sequence>
<organism evidence="9 10">
    <name type="scientific">Methylobacillus methanolivorans</name>
    <dbReference type="NCBI Taxonomy" id="1848927"/>
    <lineage>
        <taxon>Bacteria</taxon>
        <taxon>Pseudomonadati</taxon>
        <taxon>Pseudomonadota</taxon>
        <taxon>Betaproteobacteria</taxon>
        <taxon>Nitrosomonadales</taxon>
        <taxon>Methylophilaceae</taxon>
        <taxon>Methylobacillus</taxon>
    </lineage>
</organism>
<evidence type="ECO:0000313" key="9">
    <source>
        <dbReference type="EMBL" id="MFJ5445754.1"/>
    </source>
</evidence>
<dbReference type="PANTHER" id="PTHR11108:SF1">
    <property type="entry name" value="FERROCHELATASE, MITOCHONDRIAL"/>
    <property type="match status" value="1"/>
</dbReference>
<keyword evidence="2 7" id="KW-0408">Iron</keyword>